<gene>
    <name evidence="8" type="ORF">CJ240_07145</name>
    <name evidence="7" type="ORF">HMPREF1862_01935</name>
</gene>
<dbReference type="Gene3D" id="1.10.287.1260">
    <property type="match status" value="1"/>
</dbReference>
<evidence type="ECO:0000313" key="10">
    <source>
        <dbReference type="Proteomes" id="UP000243201"/>
    </source>
</evidence>
<dbReference type="EMBL" id="PNGC01000002">
    <property type="protein sequence ID" value="PMB89521.1"/>
    <property type="molecule type" value="Genomic_DNA"/>
</dbReference>
<protein>
    <submittedName>
        <fullName evidence="7 8">Transporter</fullName>
    </submittedName>
</protein>
<feature type="domain" description="Mechanosensitive ion channel MscS" evidence="6">
    <location>
        <begin position="195"/>
        <end position="266"/>
    </location>
</feature>
<dbReference type="PANTHER" id="PTHR30566:SF25">
    <property type="entry name" value="INNER MEMBRANE PROTEIN"/>
    <property type="match status" value="1"/>
</dbReference>
<dbReference type="Pfam" id="PF00924">
    <property type="entry name" value="MS_channel_2nd"/>
    <property type="match status" value="1"/>
</dbReference>
<comment type="subcellular location">
    <subcellularLocation>
        <location evidence="1">Membrane</location>
    </subcellularLocation>
</comment>
<sequence length="394" mass="43347">MQLQPLGTSSSDQTVEQVFDWLTSLAGMGVGALAGIILASIATAILKLVAKREPLTKLILKRATRSFFFAMLILGAYLGWKYTTSGLEIAASTGIGRFSQGLLIVVILAVTFLITRICYVIEDVAVKANRENPSRSRSKMLTQAQVIRRLLQAVVVVVGISSAILTFPSAQVAMSSMLASAGVASIVATLAAQSTLANVFAGVQMALSDALRVGDKVQVPGLDGKKELGTVEEITLTYVVLNLYDERRMIVPSTHFTQQKFENWTRKHTQQVGMVELYLDYSAPIDSIRAQVDLLLSGTELWDGRSASVDVSDMSDDCQTVRISVSAADSNDLWVLRCYLREQLIQWLVKEVPWALVSRRIQPQEVRYLSRDRSDEEVHRLARKLVGENNPQKG</sequence>
<keyword evidence="3 5" id="KW-1133">Transmembrane helix</keyword>
<dbReference type="RefSeq" id="WP_022864612.1">
    <property type="nucleotide sequence ID" value="NZ_CAUPGC010000013.1"/>
</dbReference>
<keyword evidence="4 5" id="KW-0472">Membrane</keyword>
<dbReference type="Proteomes" id="UP000243201">
    <property type="component" value="Unassembled WGS sequence"/>
</dbReference>
<feature type="transmembrane region" description="Helical" evidence="5">
    <location>
        <begin position="62"/>
        <end position="80"/>
    </location>
</feature>
<reference evidence="7 9" key="1">
    <citation type="submission" date="2016-01" db="EMBL/GenBank/DDBJ databases">
        <authorList>
            <person name="Mitreva M."/>
            <person name="Pepin K.H."/>
            <person name="Mihindukulasuriya K.A."/>
            <person name="Fulton R."/>
            <person name="Fronick C."/>
            <person name="O'Laughlin M."/>
            <person name="Miner T."/>
            <person name="Herter B."/>
            <person name="Rosa B.A."/>
            <person name="Cordes M."/>
            <person name="Tomlinson C."/>
            <person name="Wollam A."/>
            <person name="Palsikar V.B."/>
            <person name="Mardis E.R."/>
            <person name="Wilson R.K."/>
        </authorList>
    </citation>
    <scope>NUCLEOTIDE SEQUENCE [LARGE SCALE GENOMIC DNA]</scope>
    <source>
        <strain evidence="7 9">DNF00696</strain>
    </source>
</reference>
<evidence type="ECO:0000256" key="5">
    <source>
        <dbReference type="SAM" id="Phobius"/>
    </source>
</evidence>
<name>A0AB34WX97_9ACTO</name>
<evidence type="ECO:0000256" key="1">
    <source>
        <dbReference type="ARBA" id="ARBA00004370"/>
    </source>
</evidence>
<evidence type="ECO:0000256" key="2">
    <source>
        <dbReference type="ARBA" id="ARBA00022692"/>
    </source>
</evidence>
<evidence type="ECO:0000313" key="7">
    <source>
        <dbReference type="EMBL" id="KXB79312.1"/>
    </source>
</evidence>
<feature type="transmembrane region" description="Helical" evidence="5">
    <location>
        <begin position="25"/>
        <end position="50"/>
    </location>
</feature>
<dbReference type="GO" id="GO:0016020">
    <property type="term" value="C:membrane"/>
    <property type="evidence" value="ECO:0007669"/>
    <property type="project" value="UniProtKB-SubCell"/>
</dbReference>
<evidence type="ECO:0000256" key="4">
    <source>
        <dbReference type="ARBA" id="ARBA00023136"/>
    </source>
</evidence>
<dbReference type="Gene3D" id="2.30.30.60">
    <property type="match status" value="1"/>
</dbReference>
<proteinExistence type="predicted"/>
<reference evidence="8 10" key="2">
    <citation type="submission" date="2017-09" db="EMBL/GenBank/DDBJ databases">
        <title>Bacterial strain isolated from the female urinary microbiota.</title>
        <authorList>
            <person name="Thomas-White K."/>
            <person name="Kumar N."/>
            <person name="Forster S."/>
            <person name="Putonti C."/>
            <person name="Lawley T."/>
            <person name="Wolfe A.J."/>
        </authorList>
    </citation>
    <scope>NUCLEOTIDE SEQUENCE [LARGE SCALE GENOMIC DNA]</scope>
    <source>
        <strain evidence="8 10">UMB0744</strain>
    </source>
</reference>
<feature type="transmembrane region" description="Helical" evidence="5">
    <location>
        <begin position="173"/>
        <end position="192"/>
    </location>
</feature>
<keyword evidence="2 5" id="KW-0812">Transmembrane</keyword>
<dbReference type="AlphaFoldDB" id="A0AB34WX97"/>
<keyword evidence="10" id="KW-1185">Reference proteome</keyword>
<dbReference type="InterPro" id="IPR010920">
    <property type="entry name" value="LSM_dom_sf"/>
</dbReference>
<dbReference type="InterPro" id="IPR023408">
    <property type="entry name" value="MscS_beta-dom_sf"/>
</dbReference>
<organism evidence="7 9">
    <name type="scientific">Varibaculum cambriense</name>
    <dbReference type="NCBI Taxonomy" id="184870"/>
    <lineage>
        <taxon>Bacteria</taxon>
        <taxon>Bacillati</taxon>
        <taxon>Actinomycetota</taxon>
        <taxon>Actinomycetes</taxon>
        <taxon>Actinomycetales</taxon>
        <taxon>Actinomycetaceae</taxon>
        <taxon>Varibaculum</taxon>
    </lineage>
</organism>
<dbReference type="SUPFAM" id="SSF50182">
    <property type="entry name" value="Sm-like ribonucleoproteins"/>
    <property type="match status" value="1"/>
</dbReference>
<evidence type="ECO:0000259" key="6">
    <source>
        <dbReference type="Pfam" id="PF00924"/>
    </source>
</evidence>
<feature type="transmembrane region" description="Helical" evidence="5">
    <location>
        <begin position="100"/>
        <end position="125"/>
    </location>
</feature>
<accession>A0AB34WX97</accession>
<evidence type="ECO:0000313" key="8">
    <source>
        <dbReference type="EMBL" id="PMB89521.1"/>
    </source>
</evidence>
<evidence type="ECO:0000256" key="3">
    <source>
        <dbReference type="ARBA" id="ARBA00022989"/>
    </source>
</evidence>
<evidence type="ECO:0000313" key="9">
    <source>
        <dbReference type="Proteomes" id="UP000070572"/>
    </source>
</evidence>
<dbReference type="GeneID" id="78353276"/>
<dbReference type="PANTHER" id="PTHR30566">
    <property type="entry name" value="YNAI-RELATED MECHANOSENSITIVE ION CHANNEL"/>
    <property type="match status" value="1"/>
</dbReference>
<dbReference type="InterPro" id="IPR006685">
    <property type="entry name" value="MscS_channel_2nd"/>
</dbReference>
<comment type="caution">
    <text evidence="7">The sequence shown here is derived from an EMBL/GenBank/DDBJ whole genome shotgun (WGS) entry which is preliminary data.</text>
</comment>
<feature type="transmembrane region" description="Helical" evidence="5">
    <location>
        <begin position="146"/>
        <end position="167"/>
    </location>
</feature>
<dbReference type="GO" id="GO:0055085">
    <property type="term" value="P:transmembrane transport"/>
    <property type="evidence" value="ECO:0007669"/>
    <property type="project" value="InterPro"/>
</dbReference>
<dbReference type="EMBL" id="LSDN01000028">
    <property type="protein sequence ID" value="KXB79312.1"/>
    <property type="molecule type" value="Genomic_DNA"/>
</dbReference>
<dbReference type="Proteomes" id="UP000070572">
    <property type="component" value="Unassembled WGS sequence"/>
</dbReference>